<dbReference type="InterPro" id="IPR001313">
    <property type="entry name" value="Pumilio_RNA-bd_rpt"/>
</dbReference>
<evidence type="ECO:0000313" key="6">
    <source>
        <dbReference type="EMBL" id="CAL1147340.1"/>
    </source>
</evidence>
<feature type="domain" description="PUM-HD" evidence="4">
    <location>
        <begin position="126"/>
        <end position="481"/>
    </location>
</feature>
<reference evidence="5" key="1">
    <citation type="submission" date="2022-10" db="EMBL/GenBank/DDBJ databases">
        <authorList>
            <person name="Chen Y."/>
            <person name="Dougan E. K."/>
            <person name="Chan C."/>
            <person name="Rhodes N."/>
            <person name="Thang M."/>
        </authorList>
    </citation>
    <scope>NUCLEOTIDE SEQUENCE</scope>
</reference>
<feature type="region of interest" description="Disordered" evidence="3">
    <location>
        <begin position="1"/>
        <end position="21"/>
    </location>
</feature>
<evidence type="ECO:0000313" key="5">
    <source>
        <dbReference type="EMBL" id="CAI3993965.1"/>
    </source>
</evidence>
<dbReference type="GO" id="GO:0003729">
    <property type="term" value="F:mRNA binding"/>
    <property type="evidence" value="ECO:0007669"/>
    <property type="project" value="TreeGrafter"/>
</dbReference>
<keyword evidence="1" id="KW-0677">Repeat</keyword>
<proteinExistence type="predicted"/>
<comment type="caution">
    <text evidence="5">The sequence shown here is derived from an EMBL/GenBank/DDBJ whole genome shotgun (WGS) entry which is preliminary data.</text>
</comment>
<feature type="repeat" description="Pumilio" evidence="2">
    <location>
        <begin position="415"/>
        <end position="458"/>
    </location>
</feature>
<dbReference type="PROSITE" id="PS50302">
    <property type="entry name" value="PUM"/>
    <property type="match status" value="4"/>
</dbReference>
<evidence type="ECO:0000313" key="8">
    <source>
        <dbReference type="Proteomes" id="UP001152797"/>
    </source>
</evidence>
<evidence type="ECO:0000256" key="1">
    <source>
        <dbReference type="ARBA" id="ARBA00022737"/>
    </source>
</evidence>
<accession>A0A9P1G120</accession>
<dbReference type="InterPro" id="IPR016024">
    <property type="entry name" value="ARM-type_fold"/>
</dbReference>
<dbReference type="PANTHER" id="PTHR12537:SF12">
    <property type="entry name" value="MATERNAL PROTEIN PUMILIO"/>
    <property type="match status" value="1"/>
</dbReference>
<dbReference type="GO" id="GO:0010608">
    <property type="term" value="P:post-transcriptional regulation of gene expression"/>
    <property type="evidence" value="ECO:0007669"/>
    <property type="project" value="TreeGrafter"/>
</dbReference>
<reference evidence="6" key="2">
    <citation type="submission" date="2024-04" db="EMBL/GenBank/DDBJ databases">
        <authorList>
            <person name="Chen Y."/>
            <person name="Shah S."/>
            <person name="Dougan E. K."/>
            <person name="Thang M."/>
            <person name="Chan C."/>
        </authorList>
    </citation>
    <scope>NUCLEOTIDE SEQUENCE [LARGE SCALE GENOMIC DNA]</scope>
</reference>
<dbReference type="SUPFAM" id="SSF48371">
    <property type="entry name" value="ARM repeat"/>
    <property type="match status" value="1"/>
</dbReference>
<dbReference type="EMBL" id="CAMXCT020001891">
    <property type="protein sequence ID" value="CAL1147340.1"/>
    <property type="molecule type" value="Genomic_DNA"/>
</dbReference>
<dbReference type="GO" id="GO:0005737">
    <property type="term" value="C:cytoplasm"/>
    <property type="evidence" value="ECO:0007669"/>
    <property type="project" value="TreeGrafter"/>
</dbReference>
<dbReference type="OrthoDB" id="415459at2759"/>
<organism evidence="5">
    <name type="scientific">Cladocopium goreaui</name>
    <dbReference type="NCBI Taxonomy" id="2562237"/>
    <lineage>
        <taxon>Eukaryota</taxon>
        <taxon>Sar</taxon>
        <taxon>Alveolata</taxon>
        <taxon>Dinophyceae</taxon>
        <taxon>Suessiales</taxon>
        <taxon>Symbiodiniaceae</taxon>
        <taxon>Cladocopium</taxon>
    </lineage>
</organism>
<protein>
    <submittedName>
        <fullName evidence="7">Pumilio-like 5</fullName>
    </submittedName>
</protein>
<evidence type="ECO:0000259" key="4">
    <source>
        <dbReference type="PROSITE" id="PS50303"/>
    </source>
</evidence>
<dbReference type="Proteomes" id="UP001152797">
    <property type="component" value="Unassembled WGS sequence"/>
</dbReference>
<dbReference type="Gene3D" id="1.25.10.10">
    <property type="entry name" value="Leucine-rich Repeat Variant"/>
    <property type="match status" value="1"/>
</dbReference>
<dbReference type="InterPro" id="IPR011989">
    <property type="entry name" value="ARM-like"/>
</dbReference>
<dbReference type="PANTHER" id="PTHR12537">
    <property type="entry name" value="RNA BINDING PROTEIN PUMILIO-RELATED"/>
    <property type="match status" value="1"/>
</dbReference>
<dbReference type="PROSITE" id="PS50303">
    <property type="entry name" value="PUM_HD"/>
    <property type="match status" value="1"/>
</dbReference>
<feature type="repeat" description="Pumilio" evidence="2">
    <location>
        <begin position="331"/>
        <end position="369"/>
    </location>
</feature>
<evidence type="ECO:0000256" key="3">
    <source>
        <dbReference type="SAM" id="MobiDB-lite"/>
    </source>
</evidence>
<gene>
    <name evidence="5" type="ORF">C1SCF055_LOCUS20657</name>
</gene>
<evidence type="ECO:0000313" key="7">
    <source>
        <dbReference type="EMBL" id="CAL4781277.1"/>
    </source>
</evidence>
<feature type="repeat" description="Pumilio" evidence="2">
    <location>
        <begin position="223"/>
        <end position="258"/>
    </location>
</feature>
<dbReference type="Pfam" id="PF00806">
    <property type="entry name" value="PUF"/>
    <property type="match status" value="6"/>
</dbReference>
<keyword evidence="8" id="KW-1185">Reference proteome</keyword>
<sequence length="516" mass="56521">MTASCSEGREGNEDWRDGHQLPWRPVHPVKVSEVQLNTRPFHQQETALVAPGAPIAVATTLGRRPASTLKLSEHLGSGTMGTLGTLGMWLPAASASTAPASSSAFAVPGPKMPEAFAASSASRPPPGLELPQTLLESFHAARPRLTKRMKRMALTNLIRTPEGAEEISLKLDSATHSFCAELVAAILPELPNLACDPHGIQVLSKLLALPTLSQELRCKLAQRLQGSILKLTKDKYGCWFVQQAIQHVPSELQEMIQAELKGKILVCSQHLHGNFVLQKCVELLPGSISFIIKELKNHVLEAALHVYSCRVLQRLIEHCKHERPDMAGLFDILLRPDTLQKLVLDPYGNNVVRAVLACGNRQHVQKIVKVFLCGEAELIVYARNRHGSLVLERCLESLNCDHKELLTERNALMSAILGTEDASLFSQIALDRFGNYIVQRTIEICEGPEQQRVQELLNGLGHKLRRSVNGRHILQAARKKFGSFAFGPCGPCGSTLGVTPEDLTDLTDLTDLASSV</sequence>
<dbReference type="EMBL" id="CAMXCT010001891">
    <property type="protein sequence ID" value="CAI3993965.1"/>
    <property type="molecule type" value="Genomic_DNA"/>
</dbReference>
<evidence type="ECO:0000256" key="2">
    <source>
        <dbReference type="PROSITE-ProRule" id="PRU00317"/>
    </source>
</evidence>
<feature type="compositionally biased region" description="Basic and acidic residues" evidence="3">
    <location>
        <begin position="7"/>
        <end position="19"/>
    </location>
</feature>
<dbReference type="EMBL" id="CAMXCT030001891">
    <property type="protein sequence ID" value="CAL4781277.1"/>
    <property type="molecule type" value="Genomic_DNA"/>
</dbReference>
<feature type="repeat" description="Pumilio" evidence="2">
    <location>
        <begin position="370"/>
        <end position="408"/>
    </location>
</feature>
<dbReference type="AlphaFoldDB" id="A0A9P1G120"/>
<dbReference type="SMART" id="SM00025">
    <property type="entry name" value="Pumilio"/>
    <property type="match status" value="7"/>
</dbReference>
<name>A0A9P1G120_9DINO</name>
<dbReference type="InterPro" id="IPR033133">
    <property type="entry name" value="PUM-HD"/>
</dbReference>